<dbReference type="Proteomes" id="UP000307720">
    <property type="component" value="Unassembled WGS sequence"/>
</dbReference>
<reference evidence="1" key="1">
    <citation type="submission" date="2019-04" db="EMBL/GenBank/DDBJ databases">
        <title>Microbes associate with the intestines of laboratory mice.</title>
        <authorList>
            <person name="Navarre W."/>
            <person name="Wong E."/>
            <person name="Huang K."/>
            <person name="Tropini C."/>
            <person name="Ng K."/>
            <person name="Yu B."/>
        </authorList>
    </citation>
    <scope>NUCLEOTIDE SEQUENCE</scope>
    <source>
        <strain evidence="1">NM72_1-8</strain>
    </source>
</reference>
<dbReference type="EMBL" id="SRZB01000002">
    <property type="protein sequence ID" value="TGY00483.1"/>
    <property type="molecule type" value="Genomic_DNA"/>
</dbReference>
<organism evidence="1 2">
    <name type="scientific">Hominisplanchenecus murintestinalis</name>
    <dbReference type="NCBI Taxonomy" id="2941517"/>
    <lineage>
        <taxon>Bacteria</taxon>
        <taxon>Bacillati</taxon>
        <taxon>Bacillota</taxon>
        <taxon>Clostridia</taxon>
        <taxon>Lachnospirales</taxon>
        <taxon>Lachnospiraceae</taxon>
        <taxon>Hominisplanchenecus</taxon>
    </lineage>
</organism>
<accession>A0AC61R4K9</accession>
<evidence type="ECO:0000313" key="1">
    <source>
        <dbReference type="EMBL" id="TGY00483.1"/>
    </source>
</evidence>
<protein>
    <submittedName>
        <fullName evidence="1">Serine/threonine-protein phosphatase</fullName>
    </submittedName>
</protein>
<keyword evidence="2" id="KW-1185">Reference proteome</keyword>
<gene>
    <name evidence="1" type="ORF">E5357_03000</name>
</gene>
<name>A0AC61R4K9_9FIRM</name>
<evidence type="ECO:0000313" key="2">
    <source>
        <dbReference type="Proteomes" id="UP000307720"/>
    </source>
</evidence>
<sequence length="252" mass="28257">MRVDTVEEGEMGTTLNITYSVLTSRGERAVNEDALDVSIMPGRLGFILCDGLGGHGKGDAASRFVVEQVKGALERSLSIEEGILQAQQGLLQKQIEEHAGNSMKTTVTCLTLSEDSAKFAHVGDSRIYCFEKSKYVLRSQDHSVPQMLVNRGDIREKDIRRHEDRSRLLRVMGTEWDSPKYQVVEGIALTKKSSFLLCSDGFWELIDEKMMCKTLKKAFGPEEWLAEMEKIIIKNGRGTNMDNYSAIAVFVR</sequence>
<proteinExistence type="predicted"/>
<comment type="caution">
    <text evidence="1">The sequence shown here is derived from an EMBL/GenBank/DDBJ whole genome shotgun (WGS) entry which is preliminary data.</text>
</comment>